<accession>A0A1W1HKL4</accession>
<evidence type="ECO:0000313" key="1">
    <source>
        <dbReference type="EMBL" id="SLM32976.1"/>
    </source>
</evidence>
<gene>
    <name evidence="1" type="ORF">MTBBW1_830048</name>
</gene>
<dbReference type="AlphaFoldDB" id="A0A1W1HKL4"/>
<dbReference type="EMBL" id="FWEV01000329">
    <property type="protein sequence ID" value="SLM32976.1"/>
    <property type="molecule type" value="Genomic_DNA"/>
</dbReference>
<reference evidence="1 2" key="1">
    <citation type="submission" date="2017-03" db="EMBL/GenBank/DDBJ databases">
        <authorList>
            <person name="Afonso C.L."/>
            <person name="Miller P.J."/>
            <person name="Scott M.A."/>
            <person name="Spackman E."/>
            <person name="Goraichik I."/>
            <person name="Dimitrov K.M."/>
            <person name="Suarez D.L."/>
            <person name="Swayne D.E."/>
        </authorList>
    </citation>
    <scope>NUCLEOTIDE SEQUENCE [LARGE SCALE GENOMIC DNA]</scope>
    <source>
        <strain evidence="1">PRJEB14757</strain>
    </source>
</reference>
<dbReference type="Proteomes" id="UP000191931">
    <property type="component" value="Unassembled WGS sequence"/>
</dbReference>
<evidence type="ECO:0000313" key="2">
    <source>
        <dbReference type="Proteomes" id="UP000191931"/>
    </source>
</evidence>
<sequence length="110" mass="12852">MRVVPKENFLTEHGLWIKDGAMKRQFFNSTLLTSVNCLIQTAKNEKLTKHFLACFIFQFTLSEEKTLNGGNPSQKSVKYFWCHMKDAHFLREFMADESMIELIIRGECNV</sequence>
<proteinExistence type="predicted"/>
<organism evidence="1 2">
    <name type="scientific">Desulfamplus magnetovallimortis</name>
    <dbReference type="NCBI Taxonomy" id="1246637"/>
    <lineage>
        <taxon>Bacteria</taxon>
        <taxon>Pseudomonadati</taxon>
        <taxon>Thermodesulfobacteriota</taxon>
        <taxon>Desulfobacteria</taxon>
        <taxon>Desulfobacterales</taxon>
        <taxon>Desulfobacteraceae</taxon>
        <taxon>Desulfamplus</taxon>
    </lineage>
</organism>
<protein>
    <submittedName>
        <fullName evidence="1">Uncharacterized protein</fullName>
    </submittedName>
</protein>
<name>A0A1W1HKL4_9BACT</name>
<dbReference type="STRING" id="1246637.MTBBW1_830048"/>
<keyword evidence="2" id="KW-1185">Reference proteome</keyword>